<evidence type="ECO:0000313" key="1">
    <source>
        <dbReference type="EMBL" id="OGL79520.1"/>
    </source>
</evidence>
<dbReference type="Pfam" id="PF13189">
    <property type="entry name" value="Cytidylate_kin2"/>
    <property type="match status" value="1"/>
</dbReference>
<accession>A0A1F7UML3</accession>
<gene>
    <name evidence="1" type="ORF">A3E39_00165</name>
</gene>
<proteinExistence type="predicted"/>
<dbReference type="STRING" id="1802399.A3E39_00165"/>
<comment type="caution">
    <text evidence="1">The sequence shown here is derived from an EMBL/GenBank/DDBJ whole genome shotgun (WGS) entry which is preliminary data.</text>
</comment>
<dbReference type="EMBL" id="MGEH01000007">
    <property type="protein sequence ID" value="OGL79520.1"/>
    <property type="molecule type" value="Genomic_DNA"/>
</dbReference>
<protein>
    <recommendedName>
        <fullName evidence="3">(d)CMP kinase</fullName>
    </recommendedName>
</protein>
<sequence length="188" mass="21132">MIISISGVPGSGKTSAAKILAESLGMKFYSMGGLREKMALERGVTIDELNALGESDPTTDTSVDEYQRELGTKEDGFVIEGRLSWHFIPRSFKVFLDCDPKEAARRVYGAQHAGERRDEDAHATVDATRAYLDRRIASDVRRYREYYGVDYRDHGHYDLIVDTTPFKGPEETAHAIRDALRERGLTRG</sequence>
<reference evidence="1 2" key="1">
    <citation type="journal article" date="2016" name="Nat. Commun.">
        <title>Thousands of microbial genomes shed light on interconnected biogeochemical processes in an aquifer system.</title>
        <authorList>
            <person name="Anantharaman K."/>
            <person name="Brown C.T."/>
            <person name="Hug L.A."/>
            <person name="Sharon I."/>
            <person name="Castelle C.J."/>
            <person name="Probst A.J."/>
            <person name="Thomas B.C."/>
            <person name="Singh A."/>
            <person name="Wilkins M.J."/>
            <person name="Karaoz U."/>
            <person name="Brodie E.L."/>
            <person name="Williams K.H."/>
            <person name="Hubbard S.S."/>
            <person name="Banfield J.F."/>
        </authorList>
    </citation>
    <scope>NUCLEOTIDE SEQUENCE [LARGE SCALE GENOMIC DNA]</scope>
</reference>
<organism evidence="1 2">
    <name type="scientific">Candidatus Uhrbacteria bacterium RIFCSPHIGHO2_12_FULL_60_25</name>
    <dbReference type="NCBI Taxonomy" id="1802399"/>
    <lineage>
        <taxon>Bacteria</taxon>
        <taxon>Candidatus Uhriibacteriota</taxon>
    </lineage>
</organism>
<evidence type="ECO:0000313" key="2">
    <source>
        <dbReference type="Proteomes" id="UP000176603"/>
    </source>
</evidence>
<dbReference type="Gene3D" id="3.40.50.300">
    <property type="entry name" value="P-loop containing nucleotide triphosphate hydrolases"/>
    <property type="match status" value="1"/>
</dbReference>
<dbReference type="AlphaFoldDB" id="A0A1F7UML3"/>
<dbReference type="InterPro" id="IPR027417">
    <property type="entry name" value="P-loop_NTPase"/>
</dbReference>
<dbReference type="SUPFAM" id="SSF52540">
    <property type="entry name" value="P-loop containing nucleoside triphosphate hydrolases"/>
    <property type="match status" value="1"/>
</dbReference>
<evidence type="ECO:0008006" key="3">
    <source>
        <dbReference type="Google" id="ProtNLM"/>
    </source>
</evidence>
<name>A0A1F7UML3_9BACT</name>
<dbReference type="Proteomes" id="UP000176603">
    <property type="component" value="Unassembled WGS sequence"/>
</dbReference>